<accession>A0A6A6KTU9</accession>
<dbReference type="Proteomes" id="UP000467840">
    <property type="component" value="Chromosome 2"/>
</dbReference>
<name>A0A6A6KTU9_HEVBR</name>
<dbReference type="EMBL" id="JAAGAX010000015">
    <property type="protein sequence ID" value="KAF2291595.1"/>
    <property type="molecule type" value="Genomic_DNA"/>
</dbReference>
<proteinExistence type="predicted"/>
<gene>
    <name evidence="1" type="ORF">GH714_025991</name>
</gene>
<comment type="caution">
    <text evidence="1">The sequence shown here is derived from an EMBL/GenBank/DDBJ whole genome shotgun (WGS) entry which is preliminary data.</text>
</comment>
<reference evidence="1 2" key="1">
    <citation type="journal article" date="2020" name="Mol. Plant">
        <title>The Chromosome-Based Rubber Tree Genome Provides New Insights into Spurge Genome Evolution and Rubber Biosynthesis.</title>
        <authorList>
            <person name="Liu J."/>
            <person name="Shi C."/>
            <person name="Shi C.C."/>
            <person name="Li W."/>
            <person name="Zhang Q.J."/>
            <person name="Zhang Y."/>
            <person name="Li K."/>
            <person name="Lu H.F."/>
            <person name="Shi C."/>
            <person name="Zhu S.T."/>
            <person name="Xiao Z.Y."/>
            <person name="Nan H."/>
            <person name="Yue Y."/>
            <person name="Zhu X.G."/>
            <person name="Wu Y."/>
            <person name="Hong X.N."/>
            <person name="Fan G.Y."/>
            <person name="Tong Y."/>
            <person name="Zhang D."/>
            <person name="Mao C.L."/>
            <person name="Liu Y.L."/>
            <person name="Hao S.J."/>
            <person name="Liu W.Q."/>
            <person name="Lv M.Q."/>
            <person name="Zhang H.B."/>
            <person name="Liu Y."/>
            <person name="Hu-Tang G.R."/>
            <person name="Wang J.P."/>
            <person name="Wang J.H."/>
            <person name="Sun Y.H."/>
            <person name="Ni S.B."/>
            <person name="Chen W.B."/>
            <person name="Zhang X.C."/>
            <person name="Jiao Y.N."/>
            <person name="Eichler E.E."/>
            <person name="Li G.H."/>
            <person name="Liu X."/>
            <person name="Gao L.Z."/>
        </authorList>
    </citation>
    <scope>NUCLEOTIDE SEQUENCE [LARGE SCALE GENOMIC DNA]</scope>
    <source>
        <strain evidence="2">cv. GT1</strain>
        <tissue evidence="1">Leaf</tissue>
    </source>
</reference>
<dbReference type="PANTHER" id="PTHR47481:SF21">
    <property type="entry name" value="BASIC-LEUCINE ZIPPER TRANSCRIPTION FACTOR Q-RELATED"/>
    <property type="match status" value="1"/>
</dbReference>
<organism evidence="1 2">
    <name type="scientific">Hevea brasiliensis</name>
    <name type="common">Para rubber tree</name>
    <name type="synonym">Siphonia brasiliensis</name>
    <dbReference type="NCBI Taxonomy" id="3981"/>
    <lineage>
        <taxon>Eukaryota</taxon>
        <taxon>Viridiplantae</taxon>
        <taxon>Streptophyta</taxon>
        <taxon>Embryophyta</taxon>
        <taxon>Tracheophyta</taxon>
        <taxon>Spermatophyta</taxon>
        <taxon>Magnoliopsida</taxon>
        <taxon>eudicotyledons</taxon>
        <taxon>Gunneridae</taxon>
        <taxon>Pentapetalae</taxon>
        <taxon>rosids</taxon>
        <taxon>fabids</taxon>
        <taxon>Malpighiales</taxon>
        <taxon>Euphorbiaceae</taxon>
        <taxon>Crotonoideae</taxon>
        <taxon>Micrandreae</taxon>
        <taxon>Hevea</taxon>
    </lineage>
</organism>
<evidence type="ECO:0008006" key="3">
    <source>
        <dbReference type="Google" id="ProtNLM"/>
    </source>
</evidence>
<protein>
    <recommendedName>
        <fullName evidence="3">Retrotransposon Copia-like N-terminal domain-containing protein</fullName>
    </recommendedName>
</protein>
<dbReference type="PANTHER" id="PTHR47481">
    <property type="match status" value="1"/>
</dbReference>
<sequence length="226" mass="25359">MSLALSLPPTHIEKNGTHISNPDYEFRECQDQLILAAIIASVSFSVMNTITDAKTSAEAWNKLQVALANKLATRILSLREKLSRTKRDSRPVAEYLQLVKSIAEELSLCGSPIDPNFDPTPVTANHVRKANSSRPSYHQWQVLHSKMKHLEIDVHFVQDLVHRGDLCVSHISLKHQLADLLTKPLSKQQFILNPRLASKMDPQSYGGVLRLLLLQASNPNMIKDND</sequence>
<keyword evidence="2" id="KW-1185">Reference proteome</keyword>
<evidence type="ECO:0000313" key="2">
    <source>
        <dbReference type="Proteomes" id="UP000467840"/>
    </source>
</evidence>
<dbReference type="Pfam" id="PF14223">
    <property type="entry name" value="Retrotran_gag_2"/>
    <property type="match status" value="1"/>
</dbReference>
<dbReference type="AlphaFoldDB" id="A0A6A6KTU9"/>
<dbReference type="CDD" id="cd09272">
    <property type="entry name" value="RNase_HI_RT_Ty1"/>
    <property type="match status" value="1"/>
</dbReference>
<evidence type="ECO:0000313" key="1">
    <source>
        <dbReference type="EMBL" id="KAF2291595.1"/>
    </source>
</evidence>